<feature type="domain" description="Chitin-binding type-1" evidence="8">
    <location>
        <begin position="643"/>
        <end position="685"/>
    </location>
</feature>
<proteinExistence type="predicted"/>
<evidence type="ECO:0000256" key="1">
    <source>
        <dbReference type="ARBA" id="ARBA00001941"/>
    </source>
</evidence>
<evidence type="ECO:0000256" key="5">
    <source>
        <dbReference type="ARBA" id="ARBA00022801"/>
    </source>
</evidence>
<evidence type="ECO:0000256" key="6">
    <source>
        <dbReference type="ARBA" id="ARBA00023277"/>
    </source>
</evidence>
<dbReference type="PROSITE" id="PS50941">
    <property type="entry name" value="CHIT_BIND_I_2"/>
    <property type="match status" value="3"/>
</dbReference>
<feature type="domain" description="Chitin-binding type-1" evidence="8">
    <location>
        <begin position="540"/>
        <end position="581"/>
    </location>
</feature>
<dbReference type="SUPFAM" id="SSF57016">
    <property type="entry name" value="Plant lectins/antimicrobial peptides"/>
    <property type="match status" value="3"/>
</dbReference>
<evidence type="ECO:0000256" key="7">
    <source>
        <dbReference type="PROSITE-ProRule" id="PRU00261"/>
    </source>
</evidence>
<evidence type="ECO:0000259" key="8">
    <source>
        <dbReference type="PROSITE" id="PS50941"/>
    </source>
</evidence>
<reference evidence="9 10" key="1">
    <citation type="submission" date="2016-08" db="EMBL/GenBank/DDBJ databases">
        <title>A Parts List for Fungal Cellulosomes Revealed by Comparative Genomics.</title>
        <authorList>
            <consortium name="DOE Joint Genome Institute"/>
            <person name="Haitjema C.H."/>
            <person name="Gilmore S.P."/>
            <person name="Henske J.K."/>
            <person name="Solomon K.V."/>
            <person name="De Groot R."/>
            <person name="Kuo A."/>
            <person name="Mondo S.J."/>
            <person name="Salamov A.A."/>
            <person name="Labutti K."/>
            <person name="Zhao Z."/>
            <person name="Chiniquy J."/>
            <person name="Barry K."/>
            <person name="Brewer H.M."/>
            <person name="Purvine S.O."/>
            <person name="Wright A.T."/>
            <person name="Boxma B."/>
            <person name="Van Alen T."/>
            <person name="Hackstein J.H."/>
            <person name="Baker S.E."/>
            <person name="Grigoriev I.V."/>
            <person name="O'Malley M.A."/>
        </authorList>
    </citation>
    <scope>NUCLEOTIDE SEQUENCE [LARGE SCALE GENOMIC DNA]</scope>
    <source>
        <strain evidence="9 10">G1</strain>
    </source>
</reference>
<dbReference type="Pfam" id="PF00187">
    <property type="entry name" value="Chitin_bind_1"/>
    <property type="match status" value="2"/>
</dbReference>
<keyword evidence="10" id="KW-1185">Reference proteome</keyword>
<comment type="caution">
    <text evidence="9">The sequence shown here is derived from an EMBL/GenBank/DDBJ whole genome shotgun (WGS) entry which is preliminary data.</text>
</comment>
<keyword evidence="6" id="KW-0119">Carbohydrate metabolism</keyword>
<feature type="disulfide bond" evidence="7">
    <location>
        <begin position="653"/>
        <end position="665"/>
    </location>
</feature>
<comment type="cofactor">
    <cofactor evidence="1">
        <name>Co(2+)</name>
        <dbReference type="ChEBI" id="CHEBI:48828"/>
    </cofactor>
</comment>
<keyword evidence="5" id="KW-0378">Hydrolase</keyword>
<dbReference type="Proteomes" id="UP000193920">
    <property type="component" value="Unassembled WGS sequence"/>
</dbReference>
<dbReference type="PANTHER" id="PTHR46471:SF2">
    <property type="entry name" value="CHITIN DEACETYLASE-RELATED"/>
    <property type="match status" value="1"/>
</dbReference>
<gene>
    <name evidence="9" type="ORF">LY90DRAFT_709220</name>
</gene>
<evidence type="ECO:0000313" key="9">
    <source>
        <dbReference type="EMBL" id="ORY06042.1"/>
    </source>
</evidence>
<keyword evidence="3" id="KW-0479">Metal-binding</keyword>
<dbReference type="STRING" id="1754190.A0A1Y1Z6Z3"/>
<dbReference type="InterPro" id="IPR036861">
    <property type="entry name" value="Endochitinase-like_sf"/>
</dbReference>
<comment type="caution">
    <text evidence="7">Lacks conserved residue(s) required for the propagation of feature annotation.</text>
</comment>
<dbReference type="AlphaFoldDB" id="A0A1Y1Z6Z3"/>
<evidence type="ECO:0000256" key="3">
    <source>
        <dbReference type="ARBA" id="ARBA00022723"/>
    </source>
</evidence>
<dbReference type="GO" id="GO:0008061">
    <property type="term" value="F:chitin binding"/>
    <property type="evidence" value="ECO:0007669"/>
    <property type="project" value="UniProtKB-UniRule"/>
</dbReference>
<feature type="domain" description="Chitin-binding type-1" evidence="8">
    <location>
        <begin position="704"/>
        <end position="745"/>
    </location>
</feature>
<keyword evidence="2 7" id="KW-0147">Chitin-binding</keyword>
<dbReference type="OrthoDB" id="2387105at2759"/>
<evidence type="ECO:0000313" key="10">
    <source>
        <dbReference type="Proteomes" id="UP000193920"/>
    </source>
</evidence>
<dbReference type="GO" id="GO:0016787">
    <property type="term" value="F:hydrolase activity"/>
    <property type="evidence" value="ECO:0007669"/>
    <property type="project" value="UniProtKB-KW"/>
</dbReference>
<accession>A0A1Y1Z6Z3</accession>
<feature type="disulfide bond" evidence="7">
    <location>
        <begin position="550"/>
        <end position="562"/>
    </location>
</feature>
<dbReference type="Pfam" id="PF08757">
    <property type="entry name" value="CotH"/>
    <property type="match status" value="1"/>
</dbReference>
<dbReference type="Gene3D" id="3.30.60.10">
    <property type="entry name" value="Endochitinase-like"/>
    <property type="match status" value="3"/>
</dbReference>
<feature type="disulfide bond" evidence="7">
    <location>
        <begin position="658"/>
        <end position="672"/>
    </location>
</feature>
<dbReference type="EMBL" id="MCOG01000442">
    <property type="protein sequence ID" value="ORY06042.1"/>
    <property type="molecule type" value="Genomic_DNA"/>
</dbReference>
<feature type="disulfide bond" evidence="7">
    <location>
        <begin position="719"/>
        <end position="733"/>
    </location>
</feature>
<dbReference type="InterPro" id="IPR001002">
    <property type="entry name" value="Chitin-bd_1"/>
</dbReference>
<dbReference type="InterPro" id="IPR014867">
    <property type="entry name" value="Spore_coat_CotH_CotH2/3/7"/>
</dbReference>
<evidence type="ECO:0000256" key="2">
    <source>
        <dbReference type="ARBA" id="ARBA00022669"/>
    </source>
</evidence>
<feature type="disulfide bond" evidence="7">
    <location>
        <begin position="714"/>
        <end position="726"/>
    </location>
</feature>
<sequence length="745" mass="83727">LIALATARTVKFSIVAFDVKNSVTVKIGNTTKTLTKYKKYVPVYQGSFSVSNSAITYMYYVDNVSDGITRTLAKGETTTHNEFFGRKDTVKTLPQFPQLYKWNRSIGKGELFDDSYIPTVHIYGDRSYAMFTTKPNAAYLEKIAFILKDNIYTFKNIAAYPKNKIWNKFQFKVQLNNDGIEGRYTLKFRDNNEDPTFMRQDLYGDIMNAIGYPTIQSIKTRVYVNEKPVGYYILQEEAASDSFVRSAFHGSNGKLSITEREKLGHPLDCSTGADFYYTGNDFTSFKAYNSSLYNNSRVKNLCKEFEKLNVNNASQLATFEKKWFDIDTFFKAIAMQYLTAHWDSYWFYSTNFALYDDPTESTSSTNKFYFICQDWDGTFGLNFGMPYMYYDDFYEHSYKDFVNIPWKLDEYDAPNRYAIDKLLSNAKLRARFEEILKNIVKNIFNPISISKRLDALVERHRDEIAWNYETINKHPLRKGSGTQLNWTMDDFETNINTRSRHGASQGIKEFVYRRAKFISEEFGLNIDLGKETYGTDISYDGRCGEGHGKCPNNECCSAYGYCGSEADYCSNCQADWGYCPGTPVKKTTTTVVKKTTTTTTKKAKTTTTTTKKTTTTTKKAKTTTTTAKKTTTKASGATNISTDGTCGSGKGICPSGQCCSKYGYCGTTTAHCSAGCQSNFGICVGSSSNTGSKSSDYTNIESKDGTCGAGKGRCPTGQCCSKYGYCGTTNDHCKAGCQASYGLCI</sequence>
<dbReference type="GO" id="GO:0046872">
    <property type="term" value="F:metal ion binding"/>
    <property type="evidence" value="ECO:0007669"/>
    <property type="project" value="UniProtKB-KW"/>
</dbReference>
<feature type="disulfide bond" evidence="7">
    <location>
        <begin position="555"/>
        <end position="569"/>
    </location>
</feature>
<dbReference type="PANTHER" id="PTHR46471">
    <property type="entry name" value="CHITIN DEACETYLASE"/>
    <property type="match status" value="1"/>
</dbReference>
<organism evidence="9 10">
    <name type="scientific">Neocallimastix californiae</name>
    <dbReference type="NCBI Taxonomy" id="1754190"/>
    <lineage>
        <taxon>Eukaryota</taxon>
        <taxon>Fungi</taxon>
        <taxon>Fungi incertae sedis</taxon>
        <taxon>Chytridiomycota</taxon>
        <taxon>Chytridiomycota incertae sedis</taxon>
        <taxon>Neocallimastigomycetes</taxon>
        <taxon>Neocallimastigales</taxon>
        <taxon>Neocallimastigaceae</taxon>
        <taxon>Neocallimastix</taxon>
    </lineage>
</organism>
<feature type="non-terminal residue" evidence="9">
    <location>
        <position position="1"/>
    </location>
</feature>
<evidence type="ECO:0000256" key="4">
    <source>
        <dbReference type="ARBA" id="ARBA00022729"/>
    </source>
</evidence>
<dbReference type="CDD" id="cd00035">
    <property type="entry name" value="ChtBD1"/>
    <property type="match status" value="3"/>
</dbReference>
<protein>
    <recommendedName>
        <fullName evidence="8">Chitin-binding type-1 domain-containing protein</fullName>
    </recommendedName>
</protein>
<dbReference type="SMART" id="SM00270">
    <property type="entry name" value="ChtBD1"/>
    <property type="match status" value="3"/>
</dbReference>
<keyword evidence="4" id="KW-0732">Signal</keyword>
<name>A0A1Y1Z6Z3_9FUNG</name>
<keyword evidence="7" id="KW-1015">Disulfide bond</keyword>